<dbReference type="PANTHER" id="PTHR42852">
    <property type="entry name" value="THIOL:DISULFIDE INTERCHANGE PROTEIN DSBE"/>
    <property type="match status" value="1"/>
</dbReference>
<protein>
    <submittedName>
        <fullName evidence="9">TlpA family protein disulfide reductase</fullName>
    </submittedName>
</protein>
<gene>
    <name evidence="9" type="ORF">H8S45_11625</name>
</gene>
<comment type="caution">
    <text evidence="9">The sequence shown here is derived from an EMBL/GenBank/DDBJ whole genome shotgun (WGS) entry which is preliminary data.</text>
</comment>
<dbReference type="GO" id="GO:0030313">
    <property type="term" value="C:cell envelope"/>
    <property type="evidence" value="ECO:0007669"/>
    <property type="project" value="UniProtKB-SubCell"/>
</dbReference>
<keyword evidence="4" id="KW-1015">Disulfide bond</keyword>
<keyword evidence="3" id="KW-0812">Transmembrane</keyword>
<keyword evidence="10" id="KW-1185">Reference proteome</keyword>
<evidence type="ECO:0000256" key="5">
    <source>
        <dbReference type="ARBA" id="ARBA00023284"/>
    </source>
</evidence>
<dbReference type="InterPro" id="IPR036249">
    <property type="entry name" value="Thioredoxin-like_sf"/>
</dbReference>
<feature type="region of interest" description="Disordered" evidence="6">
    <location>
        <begin position="29"/>
        <end position="57"/>
    </location>
</feature>
<feature type="chain" id="PRO_5039476834" evidence="7">
    <location>
        <begin position="25"/>
        <end position="207"/>
    </location>
</feature>
<dbReference type="AlphaFoldDB" id="A0A923RWM2"/>
<proteinExistence type="predicted"/>
<sequence>MLLRYRFSLLSAVLALALSLGACAPMEDAGTAPQAPVSDTDTAPNETPADDSQASAGVMSRFTATDLEGVEVDQSIFSDYKLTMVNVWATFCTPCINEMPDLGELAAEYSDQGVRIVGLVLDTLDSDGSISESQVETAKEIVDQTGADYLHLLPSPDLYHILSDITGVPTTFFVDSTGAQVGHAIVTAQSKDAWIETIDSMLAEVEA</sequence>
<dbReference type="RefSeq" id="WP_186950121.1">
    <property type="nucleotide sequence ID" value="NZ_JACOPL010000011.1"/>
</dbReference>
<dbReference type="Gene3D" id="3.40.30.10">
    <property type="entry name" value="Glutaredoxin"/>
    <property type="match status" value="1"/>
</dbReference>
<keyword evidence="3" id="KW-0735">Signal-anchor</keyword>
<evidence type="ECO:0000256" key="6">
    <source>
        <dbReference type="SAM" id="MobiDB-lite"/>
    </source>
</evidence>
<evidence type="ECO:0000259" key="8">
    <source>
        <dbReference type="PROSITE" id="PS51352"/>
    </source>
</evidence>
<reference evidence="9" key="1">
    <citation type="submission" date="2020-08" db="EMBL/GenBank/DDBJ databases">
        <title>Genome public.</title>
        <authorList>
            <person name="Liu C."/>
            <person name="Sun Q."/>
        </authorList>
    </citation>
    <scope>NUCLEOTIDE SEQUENCE</scope>
    <source>
        <strain evidence="9">NSJ-28</strain>
    </source>
</reference>
<keyword evidence="5" id="KW-0676">Redox-active center</keyword>
<evidence type="ECO:0000256" key="2">
    <source>
        <dbReference type="ARBA" id="ARBA00022748"/>
    </source>
</evidence>
<accession>A0A923RWM2</accession>
<dbReference type="CDD" id="cd02966">
    <property type="entry name" value="TlpA_like_family"/>
    <property type="match status" value="1"/>
</dbReference>
<dbReference type="InterPro" id="IPR050553">
    <property type="entry name" value="Thioredoxin_ResA/DsbE_sf"/>
</dbReference>
<feature type="domain" description="Thioredoxin" evidence="8">
    <location>
        <begin position="53"/>
        <end position="203"/>
    </location>
</feature>
<evidence type="ECO:0000256" key="7">
    <source>
        <dbReference type="SAM" id="SignalP"/>
    </source>
</evidence>
<keyword evidence="7" id="KW-0732">Signal</keyword>
<feature type="compositionally biased region" description="Polar residues" evidence="6">
    <location>
        <begin position="37"/>
        <end position="55"/>
    </location>
</feature>
<dbReference type="EMBL" id="JACOPL010000011">
    <property type="protein sequence ID" value="MBC5726104.1"/>
    <property type="molecule type" value="Genomic_DNA"/>
</dbReference>
<dbReference type="PROSITE" id="PS51257">
    <property type="entry name" value="PROKAR_LIPOPROTEIN"/>
    <property type="match status" value="1"/>
</dbReference>
<evidence type="ECO:0000256" key="4">
    <source>
        <dbReference type="ARBA" id="ARBA00023157"/>
    </source>
</evidence>
<comment type="subcellular location">
    <subcellularLocation>
        <location evidence="1">Cell envelope</location>
    </subcellularLocation>
</comment>
<evidence type="ECO:0000313" key="9">
    <source>
        <dbReference type="EMBL" id="MBC5726104.1"/>
    </source>
</evidence>
<evidence type="ECO:0000256" key="1">
    <source>
        <dbReference type="ARBA" id="ARBA00004196"/>
    </source>
</evidence>
<dbReference type="GO" id="GO:0016209">
    <property type="term" value="F:antioxidant activity"/>
    <property type="evidence" value="ECO:0007669"/>
    <property type="project" value="InterPro"/>
</dbReference>
<dbReference type="Pfam" id="PF00578">
    <property type="entry name" value="AhpC-TSA"/>
    <property type="match status" value="1"/>
</dbReference>
<dbReference type="PANTHER" id="PTHR42852:SF6">
    <property type="entry name" value="THIOL:DISULFIDE INTERCHANGE PROTEIN DSBE"/>
    <property type="match status" value="1"/>
</dbReference>
<dbReference type="SUPFAM" id="SSF52833">
    <property type="entry name" value="Thioredoxin-like"/>
    <property type="match status" value="1"/>
</dbReference>
<dbReference type="GO" id="GO:0017004">
    <property type="term" value="P:cytochrome complex assembly"/>
    <property type="evidence" value="ECO:0007669"/>
    <property type="project" value="UniProtKB-KW"/>
</dbReference>
<dbReference type="GO" id="GO:0016491">
    <property type="term" value="F:oxidoreductase activity"/>
    <property type="evidence" value="ECO:0007669"/>
    <property type="project" value="InterPro"/>
</dbReference>
<evidence type="ECO:0000256" key="3">
    <source>
        <dbReference type="ARBA" id="ARBA00022968"/>
    </source>
</evidence>
<evidence type="ECO:0000313" key="10">
    <source>
        <dbReference type="Proteomes" id="UP000606499"/>
    </source>
</evidence>
<feature type="signal peptide" evidence="7">
    <location>
        <begin position="1"/>
        <end position="24"/>
    </location>
</feature>
<keyword evidence="2" id="KW-0201">Cytochrome c-type biogenesis</keyword>
<name>A0A923RWM2_9FIRM</name>
<dbReference type="InterPro" id="IPR000866">
    <property type="entry name" value="AhpC/TSA"/>
</dbReference>
<dbReference type="Proteomes" id="UP000606499">
    <property type="component" value="Unassembled WGS sequence"/>
</dbReference>
<dbReference type="InterPro" id="IPR013766">
    <property type="entry name" value="Thioredoxin_domain"/>
</dbReference>
<dbReference type="PROSITE" id="PS51352">
    <property type="entry name" value="THIOREDOXIN_2"/>
    <property type="match status" value="1"/>
</dbReference>
<organism evidence="9 10">
    <name type="scientific">Agathobaculum faecis</name>
    <dbReference type="NCBI Taxonomy" id="2763013"/>
    <lineage>
        <taxon>Bacteria</taxon>
        <taxon>Bacillati</taxon>
        <taxon>Bacillota</taxon>
        <taxon>Clostridia</taxon>
        <taxon>Eubacteriales</taxon>
        <taxon>Butyricicoccaceae</taxon>
        <taxon>Agathobaculum</taxon>
    </lineage>
</organism>